<dbReference type="PROSITE" id="PS50191">
    <property type="entry name" value="CRAL_TRIO"/>
    <property type="match status" value="1"/>
</dbReference>
<evidence type="ECO:0000256" key="6">
    <source>
        <dbReference type="ARBA" id="ARBA00022618"/>
    </source>
</evidence>
<dbReference type="GO" id="GO:0016020">
    <property type="term" value="C:membrane"/>
    <property type="evidence" value="ECO:0007669"/>
    <property type="project" value="UniProtKB-SubCell"/>
</dbReference>
<dbReference type="PANTHER" id="PTHR45932">
    <property type="entry name" value="PATELLIN-1"/>
    <property type="match status" value="1"/>
</dbReference>
<name>A0A7N2R3V2_QUELO</name>
<dbReference type="InterPro" id="IPR001251">
    <property type="entry name" value="CRAL-TRIO_dom"/>
</dbReference>
<dbReference type="PANTHER" id="PTHR45932:SF19">
    <property type="entry name" value="PATELLIN-4-LIKE"/>
    <property type="match status" value="1"/>
</dbReference>
<evidence type="ECO:0008006" key="15">
    <source>
        <dbReference type="Google" id="ProtNLM"/>
    </source>
</evidence>
<evidence type="ECO:0000256" key="1">
    <source>
        <dbReference type="ARBA" id="ARBA00004370"/>
    </source>
</evidence>
<dbReference type="OMA" id="CYRYKIK"/>
<reference evidence="13" key="2">
    <citation type="submission" date="2021-01" db="UniProtKB">
        <authorList>
            <consortium name="EnsemblPlants"/>
        </authorList>
    </citation>
    <scope>IDENTIFICATION</scope>
</reference>
<dbReference type="InParanoid" id="A0A7N2R3V2"/>
<evidence type="ECO:0000313" key="14">
    <source>
        <dbReference type="Proteomes" id="UP000594261"/>
    </source>
</evidence>
<evidence type="ECO:0000256" key="4">
    <source>
        <dbReference type="ARBA" id="ARBA00022448"/>
    </source>
</evidence>
<keyword evidence="8" id="KW-0472">Membrane</keyword>
<dbReference type="GO" id="GO:0008289">
    <property type="term" value="F:lipid binding"/>
    <property type="evidence" value="ECO:0007669"/>
    <property type="project" value="UniProtKB-KW"/>
</dbReference>
<dbReference type="OrthoDB" id="75724at2759"/>
<feature type="domain" description="CRAL-TRIO" evidence="11">
    <location>
        <begin position="333"/>
        <end position="508"/>
    </location>
</feature>
<dbReference type="AlphaFoldDB" id="A0A7N2R3V2"/>
<dbReference type="SMART" id="SM01100">
    <property type="entry name" value="CRAL_TRIO_N"/>
    <property type="match status" value="1"/>
</dbReference>
<feature type="compositionally biased region" description="Basic and acidic residues" evidence="10">
    <location>
        <begin position="7"/>
        <end position="20"/>
    </location>
</feature>
<feature type="domain" description="GOLD" evidence="12">
    <location>
        <begin position="484"/>
        <end position="615"/>
    </location>
</feature>
<dbReference type="EMBL" id="LRBV02000004">
    <property type="status" value="NOT_ANNOTATED_CDS"/>
    <property type="molecule type" value="Genomic_DNA"/>
</dbReference>
<dbReference type="GO" id="GO:0051301">
    <property type="term" value="P:cell division"/>
    <property type="evidence" value="ECO:0007669"/>
    <property type="project" value="UniProtKB-KW"/>
</dbReference>
<evidence type="ECO:0000256" key="5">
    <source>
        <dbReference type="ARBA" id="ARBA00022490"/>
    </source>
</evidence>
<keyword evidence="9" id="KW-0131">Cell cycle</keyword>
<dbReference type="InterPro" id="IPR036865">
    <property type="entry name" value="CRAL-TRIO_dom_sf"/>
</dbReference>
<dbReference type="CDD" id="cd00170">
    <property type="entry name" value="SEC14"/>
    <property type="match status" value="1"/>
</dbReference>
<feature type="compositionally biased region" description="Basic and acidic residues" evidence="10">
    <location>
        <begin position="156"/>
        <end position="173"/>
    </location>
</feature>
<evidence type="ECO:0000256" key="7">
    <source>
        <dbReference type="ARBA" id="ARBA00023121"/>
    </source>
</evidence>
<evidence type="ECO:0000256" key="8">
    <source>
        <dbReference type="ARBA" id="ARBA00023136"/>
    </source>
</evidence>
<evidence type="ECO:0000256" key="3">
    <source>
        <dbReference type="ARBA" id="ARBA00007155"/>
    </source>
</evidence>
<dbReference type="Pfam" id="PF25099">
    <property type="entry name" value="GOLD_PATL1_C"/>
    <property type="match status" value="1"/>
</dbReference>
<evidence type="ECO:0000259" key="11">
    <source>
        <dbReference type="PROSITE" id="PS50191"/>
    </source>
</evidence>
<evidence type="ECO:0000256" key="9">
    <source>
        <dbReference type="ARBA" id="ARBA00023306"/>
    </source>
</evidence>
<feature type="compositionally biased region" description="Basic and acidic residues" evidence="10">
    <location>
        <begin position="126"/>
        <end position="144"/>
    </location>
</feature>
<feature type="region of interest" description="Disordered" evidence="10">
    <location>
        <begin position="34"/>
        <end position="100"/>
    </location>
</feature>
<dbReference type="Proteomes" id="UP000594261">
    <property type="component" value="Chromosome 4"/>
</dbReference>
<keyword evidence="4" id="KW-0813">Transport</keyword>
<dbReference type="SUPFAM" id="SSF46938">
    <property type="entry name" value="CRAL/TRIO N-terminal domain"/>
    <property type="match status" value="1"/>
</dbReference>
<comment type="similarity">
    <text evidence="3">Belongs to the patellin family.</text>
</comment>
<keyword evidence="6" id="KW-0132">Cell division</keyword>
<dbReference type="EnsemblPlants" id="QL04p088493:mrna">
    <property type="protein sequence ID" value="QL04p088493:mrna"/>
    <property type="gene ID" value="QL04p088493"/>
</dbReference>
<dbReference type="PROSITE" id="PS50866">
    <property type="entry name" value="GOLD"/>
    <property type="match status" value="1"/>
</dbReference>
<feature type="region of interest" description="Disordered" evidence="10">
    <location>
        <begin position="1"/>
        <end position="20"/>
    </location>
</feature>
<feature type="compositionally biased region" description="Basic and acidic residues" evidence="10">
    <location>
        <begin position="209"/>
        <end position="263"/>
    </location>
</feature>
<evidence type="ECO:0000313" key="13">
    <source>
        <dbReference type="EnsemblPlants" id="QL04p088493:mrna"/>
    </source>
</evidence>
<dbReference type="InterPro" id="IPR036273">
    <property type="entry name" value="CRAL/TRIO_N_dom_sf"/>
</dbReference>
<reference evidence="13 14" key="1">
    <citation type="journal article" date="2016" name="G3 (Bethesda)">
        <title>First Draft Assembly and Annotation of the Genome of a California Endemic Oak Quercus lobata Nee (Fagaceae).</title>
        <authorList>
            <person name="Sork V.L."/>
            <person name="Fitz-Gibbon S.T."/>
            <person name="Puiu D."/>
            <person name="Crepeau M."/>
            <person name="Gugger P.F."/>
            <person name="Sherman R."/>
            <person name="Stevens K."/>
            <person name="Langley C.H."/>
            <person name="Pellegrini M."/>
            <person name="Salzberg S.L."/>
        </authorList>
    </citation>
    <scope>NUCLEOTIDE SEQUENCE [LARGE SCALE GENOMIC DNA]</scope>
    <source>
        <strain evidence="13 14">cv. SW786</strain>
    </source>
</reference>
<dbReference type="Pfam" id="PF00650">
    <property type="entry name" value="CRAL_TRIO"/>
    <property type="match status" value="1"/>
</dbReference>
<dbReference type="InterPro" id="IPR056794">
    <property type="entry name" value="PATL1-6_C_GOLD"/>
</dbReference>
<feature type="region of interest" description="Disordered" evidence="10">
    <location>
        <begin position="188"/>
        <end position="263"/>
    </location>
</feature>
<evidence type="ECO:0000259" key="12">
    <source>
        <dbReference type="PROSITE" id="PS50866"/>
    </source>
</evidence>
<organism evidence="13 14">
    <name type="scientific">Quercus lobata</name>
    <name type="common">Valley oak</name>
    <dbReference type="NCBI Taxonomy" id="97700"/>
    <lineage>
        <taxon>Eukaryota</taxon>
        <taxon>Viridiplantae</taxon>
        <taxon>Streptophyta</taxon>
        <taxon>Embryophyta</taxon>
        <taxon>Tracheophyta</taxon>
        <taxon>Spermatophyta</taxon>
        <taxon>Magnoliopsida</taxon>
        <taxon>eudicotyledons</taxon>
        <taxon>Gunneridae</taxon>
        <taxon>Pentapetalae</taxon>
        <taxon>rosids</taxon>
        <taxon>fabids</taxon>
        <taxon>Fagales</taxon>
        <taxon>Fagaceae</taxon>
        <taxon>Quercus</taxon>
    </lineage>
</organism>
<keyword evidence="14" id="KW-1185">Reference proteome</keyword>
<evidence type="ECO:0000256" key="2">
    <source>
        <dbReference type="ARBA" id="ARBA00004496"/>
    </source>
</evidence>
<dbReference type="KEGG" id="qlo:115983423"/>
<feature type="compositionally biased region" description="Basic and acidic residues" evidence="10">
    <location>
        <begin position="34"/>
        <end position="51"/>
    </location>
</feature>
<dbReference type="GO" id="GO:0005737">
    <property type="term" value="C:cytoplasm"/>
    <property type="evidence" value="ECO:0007669"/>
    <property type="project" value="UniProtKB-SubCell"/>
</dbReference>
<dbReference type="Pfam" id="PF03765">
    <property type="entry name" value="CRAL_TRIO_N"/>
    <property type="match status" value="1"/>
</dbReference>
<keyword evidence="7" id="KW-0446">Lipid-binding</keyword>
<dbReference type="Gene3D" id="3.40.525.10">
    <property type="entry name" value="CRAL-TRIO lipid binding domain"/>
    <property type="match status" value="1"/>
</dbReference>
<feature type="region of interest" description="Disordered" evidence="10">
    <location>
        <begin position="116"/>
        <end position="176"/>
    </location>
</feature>
<keyword evidence="5" id="KW-0963">Cytoplasm</keyword>
<dbReference type="SMART" id="SM00516">
    <property type="entry name" value="SEC14"/>
    <property type="match status" value="1"/>
</dbReference>
<comment type="subcellular location">
    <subcellularLocation>
        <location evidence="2">Cytoplasm</location>
    </subcellularLocation>
    <subcellularLocation>
        <location evidence="1">Membrane</location>
    </subcellularLocation>
</comment>
<feature type="compositionally biased region" description="Basic and acidic residues" evidence="10">
    <location>
        <begin position="58"/>
        <end position="77"/>
    </location>
</feature>
<protein>
    <recommendedName>
        <fullName evidence="15">Patellin-4</fullName>
    </recommendedName>
</protein>
<evidence type="ECO:0000256" key="10">
    <source>
        <dbReference type="SAM" id="MobiDB-lite"/>
    </source>
</evidence>
<sequence length="620" mass="70622">MATITETDGKHVEKNLSKDVENKDVTVANVKVVEENGEPKKEDVHENDRVVTENTKNVAEEVKEVVRKEENGAEKGDVSPSPNVERSSSKKESNFLSHLRVHEKKALAKLRMKIEEVIRGKAGTENTKKDYERLEKTDEAEKKAVSSPPPTIEKSSSFREESNFSSDLKESEKNALSQLRMKVEEAIHGNTLLKGKKEKIESQANATSLEKESKDKEKQEEESDNNVKEEKAENNDAKESKESKQDTEEKKKLTEEGAKESTHVAVEEEKVIVDEDIALWGVPLLPSKADTATTDVILLKFLRAREFKVNEAFEMLRNTLQWRKENNIDSILNENFDADFESLAYINGVDRQGHPVCYNNFGLLGDNEMYNKILGTQEKREKLLRWRIQLMEKGIQKLDFKPGGVCSMLQIIDLKDSPGPSRKEFRLAARQVIVTLQDNYPEFAAKNVFINVPFWYYAFSALLSPFLTQRTRSKFVFARPARVSETLLKYIAAEEVFVLNGGLKQENESEFSAEDPVREVFVKAGSKENIEIPVLEAGTTLIWDVIILGWEVNYREEFLPSDEGSYGLIIQRDRKLGVQESSIRNSFKNNEPGKVVIIVENSSLKKKRVLYRYKTKNSSS</sequence>
<dbReference type="GeneID" id="115983423"/>
<dbReference type="InterPro" id="IPR011074">
    <property type="entry name" value="CRAL/TRIO_N_dom"/>
</dbReference>
<accession>A0A7N2R3V2</accession>
<proteinExistence type="inferred from homology"/>
<dbReference type="SUPFAM" id="SSF52087">
    <property type="entry name" value="CRAL/TRIO domain"/>
    <property type="match status" value="1"/>
</dbReference>
<gene>
    <name evidence="13" type="primary">LOC115983423</name>
</gene>
<dbReference type="InterPro" id="IPR009038">
    <property type="entry name" value="GOLD_dom"/>
</dbReference>
<dbReference type="InterPro" id="IPR044834">
    <property type="entry name" value="PATL"/>
</dbReference>
<dbReference type="Gramene" id="QL04p088493:mrna">
    <property type="protein sequence ID" value="QL04p088493:mrna"/>
    <property type="gene ID" value="QL04p088493"/>
</dbReference>
<dbReference type="RefSeq" id="XP_030961954.1">
    <property type="nucleotide sequence ID" value="XM_031106094.1"/>
</dbReference>